<evidence type="ECO:0000259" key="1">
    <source>
        <dbReference type="Pfam" id="PF01408"/>
    </source>
</evidence>
<dbReference type="SUPFAM" id="SSF51735">
    <property type="entry name" value="NAD(P)-binding Rossmann-fold domains"/>
    <property type="match status" value="1"/>
</dbReference>
<dbReference type="InterPro" id="IPR004104">
    <property type="entry name" value="Gfo/Idh/MocA-like_OxRdtase_C"/>
</dbReference>
<organism evidence="3 4">
    <name type="scientific">Candidozyma auris</name>
    <name type="common">Yeast</name>
    <name type="synonym">Candida auris</name>
    <dbReference type="NCBI Taxonomy" id="498019"/>
    <lineage>
        <taxon>Eukaryota</taxon>
        <taxon>Fungi</taxon>
        <taxon>Dikarya</taxon>
        <taxon>Ascomycota</taxon>
        <taxon>Saccharomycotina</taxon>
        <taxon>Pichiomycetes</taxon>
        <taxon>Metschnikowiaceae</taxon>
        <taxon>Candidozyma</taxon>
    </lineage>
</organism>
<evidence type="ECO:0000313" key="4">
    <source>
        <dbReference type="Proteomes" id="UP000037122"/>
    </source>
</evidence>
<dbReference type="VEuPathDB" id="FungiDB:B9J08_001633"/>
<dbReference type="VEuPathDB" id="FungiDB:CJI97_001677"/>
<dbReference type="VEuPathDB" id="FungiDB:CJI96_0000098"/>
<dbReference type="VEuPathDB" id="FungiDB:CJJ07_000070"/>
<feature type="domain" description="Gfo/Idh/MocA-like oxidoreductase C-terminal" evidence="2">
    <location>
        <begin position="142"/>
        <end position="341"/>
    </location>
</feature>
<dbReference type="AlphaFoldDB" id="A0A0L0NUQ1"/>
<evidence type="ECO:0000259" key="2">
    <source>
        <dbReference type="Pfam" id="PF02894"/>
    </source>
</evidence>
<dbReference type="GO" id="GO:0006740">
    <property type="term" value="P:NADPH regeneration"/>
    <property type="evidence" value="ECO:0007669"/>
    <property type="project" value="TreeGrafter"/>
</dbReference>
<dbReference type="Pfam" id="PF01408">
    <property type="entry name" value="GFO_IDH_MocA"/>
    <property type="match status" value="1"/>
</dbReference>
<evidence type="ECO:0000313" key="3">
    <source>
        <dbReference type="EMBL" id="KND97907.1"/>
    </source>
</evidence>
<feature type="domain" description="Gfo/Idh/MocA-like oxidoreductase N-terminal" evidence="1">
    <location>
        <begin position="3"/>
        <end position="121"/>
    </location>
</feature>
<dbReference type="Proteomes" id="UP000037122">
    <property type="component" value="Unassembled WGS sequence"/>
</dbReference>
<reference evidence="4" key="1">
    <citation type="journal article" date="2015" name="BMC Genomics">
        <title>Draft genome of a commonly misdiagnosed multidrug resistant pathogen Candida auris.</title>
        <authorList>
            <person name="Chatterjee S."/>
            <person name="Alampalli S.V."/>
            <person name="Nageshan R.K."/>
            <person name="Chettiar S.T."/>
            <person name="Joshi S."/>
            <person name="Tatu U.S."/>
        </authorList>
    </citation>
    <scope>NUCLEOTIDE SEQUENCE [LARGE SCALE GENOMIC DNA]</scope>
    <source>
        <strain evidence="4">6684</strain>
    </source>
</reference>
<dbReference type="VEuPathDB" id="FungiDB:QG37_05322"/>
<dbReference type="InterPro" id="IPR000683">
    <property type="entry name" value="Gfo/Idh/MocA-like_OxRdtase_N"/>
</dbReference>
<dbReference type="SUPFAM" id="SSF55347">
    <property type="entry name" value="Glyceraldehyde-3-phosphate dehydrogenase-like, C-terminal domain"/>
    <property type="match status" value="1"/>
</dbReference>
<accession>A0A0L0NUQ1</accession>
<dbReference type="PANTHER" id="PTHR42840">
    <property type="entry name" value="NAD(P)-BINDING ROSSMANN-FOLD SUPERFAMILY PROTEIN-RELATED"/>
    <property type="match status" value="1"/>
</dbReference>
<dbReference type="PANTHER" id="PTHR42840:SF5">
    <property type="entry name" value="NAD(P)-BINDING ROSSMANN-FOLD SUPERFAMILY PROTEIN"/>
    <property type="match status" value="1"/>
</dbReference>
<name>A0A0L0NUQ1_CANAR</name>
<dbReference type="EMBL" id="LGST01000038">
    <property type="protein sequence ID" value="KND97907.1"/>
    <property type="molecule type" value="Genomic_DNA"/>
</dbReference>
<dbReference type="InterPro" id="IPR036291">
    <property type="entry name" value="NAD(P)-bd_dom_sf"/>
</dbReference>
<dbReference type="GO" id="GO:0000166">
    <property type="term" value="F:nucleotide binding"/>
    <property type="evidence" value="ECO:0007669"/>
    <property type="project" value="InterPro"/>
</dbReference>
<dbReference type="GO" id="GO:0005737">
    <property type="term" value="C:cytoplasm"/>
    <property type="evidence" value="ECO:0007669"/>
    <property type="project" value="TreeGrafter"/>
</dbReference>
<dbReference type="Gene3D" id="3.40.50.720">
    <property type="entry name" value="NAD(P)-binding Rossmann-like Domain"/>
    <property type="match status" value="1"/>
</dbReference>
<dbReference type="GO" id="GO:0016491">
    <property type="term" value="F:oxidoreductase activity"/>
    <property type="evidence" value="ECO:0007669"/>
    <property type="project" value="TreeGrafter"/>
</dbReference>
<gene>
    <name evidence="3" type="ORF">QG37_05322</name>
</gene>
<dbReference type="VEuPathDB" id="FungiDB:CJJ09_001846"/>
<protein>
    <recommendedName>
        <fullName evidence="5">Gfo/Idh/MocA-like oxidoreductase N-terminal domain-containing protein</fullName>
    </recommendedName>
</protein>
<comment type="caution">
    <text evidence="3">The sequence shown here is derived from an EMBL/GenBank/DDBJ whole genome shotgun (WGS) entry which is preliminary data.</text>
</comment>
<dbReference type="Gene3D" id="3.30.360.10">
    <property type="entry name" value="Dihydrodipicolinate Reductase, domain 2"/>
    <property type="match status" value="1"/>
</dbReference>
<evidence type="ECO:0008006" key="5">
    <source>
        <dbReference type="Google" id="ProtNLM"/>
    </source>
</evidence>
<proteinExistence type="predicted"/>
<sequence length="345" mass="37886">MTLNVGIVGTGIFATDNHLPVIQSISNLRPYAAFNRTESKAHTFAEKAGIDKKDVYQNVEDLLNNKEIDFVDALLPVQSNLDIVRKAVQFNKPIVFEKPIAANLEQAKEIVKIAESTDLPVGILEQWAFFSAIEKLHEILPKIGEVVSFIYKSTGPWNENNKYLATGWRQNPEHIGGFLSDGGVHQLTLLTEVLGEVDSVSGHTKQVREQSGTDDILFSTFKLKSGVIGNFVYGSAFGAMEKSTNFTIYGTNGSIFYDFSPNLPKPTITYQTGSSAQQASQKTVVEIDEVNAIKEEFLNFAKAVEAKDKSLVKVPPRKAFHHLAIVAAALESSQKEGTSVKVVLP</sequence>
<dbReference type="Pfam" id="PF02894">
    <property type="entry name" value="GFO_IDH_MocA_C"/>
    <property type="match status" value="1"/>
</dbReference>